<accession>A0A9D4PFU0</accession>
<proteinExistence type="predicted"/>
<organism evidence="1 2">
    <name type="scientific">Rhipicephalus sanguineus</name>
    <name type="common">Brown dog tick</name>
    <name type="synonym">Ixodes sanguineus</name>
    <dbReference type="NCBI Taxonomy" id="34632"/>
    <lineage>
        <taxon>Eukaryota</taxon>
        <taxon>Metazoa</taxon>
        <taxon>Ecdysozoa</taxon>
        <taxon>Arthropoda</taxon>
        <taxon>Chelicerata</taxon>
        <taxon>Arachnida</taxon>
        <taxon>Acari</taxon>
        <taxon>Parasitiformes</taxon>
        <taxon>Ixodida</taxon>
        <taxon>Ixodoidea</taxon>
        <taxon>Ixodidae</taxon>
        <taxon>Rhipicephalinae</taxon>
        <taxon>Rhipicephalus</taxon>
        <taxon>Rhipicephalus</taxon>
    </lineage>
</organism>
<dbReference type="AlphaFoldDB" id="A0A9D4PFU0"/>
<keyword evidence="2" id="KW-1185">Reference proteome</keyword>
<name>A0A9D4PFU0_RHISA</name>
<dbReference type="Proteomes" id="UP000821837">
    <property type="component" value="Chromosome 8"/>
</dbReference>
<evidence type="ECO:0000313" key="1">
    <source>
        <dbReference type="EMBL" id="KAH7939703.1"/>
    </source>
</evidence>
<reference evidence="1" key="1">
    <citation type="journal article" date="2020" name="Cell">
        <title>Large-Scale Comparative Analyses of Tick Genomes Elucidate Their Genetic Diversity and Vector Capacities.</title>
        <authorList>
            <consortium name="Tick Genome and Microbiome Consortium (TIGMIC)"/>
            <person name="Jia N."/>
            <person name="Wang J."/>
            <person name="Shi W."/>
            <person name="Du L."/>
            <person name="Sun Y."/>
            <person name="Zhan W."/>
            <person name="Jiang J.F."/>
            <person name="Wang Q."/>
            <person name="Zhang B."/>
            <person name="Ji P."/>
            <person name="Bell-Sakyi L."/>
            <person name="Cui X.M."/>
            <person name="Yuan T.T."/>
            <person name="Jiang B.G."/>
            <person name="Yang W.F."/>
            <person name="Lam T.T."/>
            <person name="Chang Q.C."/>
            <person name="Ding S.J."/>
            <person name="Wang X.J."/>
            <person name="Zhu J.G."/>
            <person name="Ruan X.D."/>
            <person name="Zhao L."/>
            <person name="Wei J.T."/>
            <person name="Ye R.Z."/>
            <person name="Que T.C."/>
            <person name="Du C.H."/>
            <person name="Zhou Y.H."/>
            <person name="Cheng J.X."/>
            <person name="Dai P.F."/>
            <person name="Guo W.B."/>
            <person name="Han X.H."/>
            <person name="Huang E.J."/>
            <person name="Li L.F."/>
            <person name="Wei W."/>
            <person name="Gao Y.C."/>
            <person name="Liu J.Z."/>
            <person name="Shao H.Z."/>
            <person name="Wang X."/>
            <person name="Wang C.C."/>
            <person name="Yang T.C."/>
            <person name="Huo Q.B."/>
            <person name="Li W."/>
            <person name="Chen H.Y."/>
            <person name="Chen S.E."/>
            <person name="Zhou L.G."/>
            <person name="Ni X.B."/>
            <person name="Tian J.H."/>
            <person name="Sheng Y."/>
            <person name="Liu T."/>
            <person name="Pan Y.S."/>
            <person name="Xia L.Y."/>
            <person name="Li J."/>
            <person name="Zhao F."/>
            <person name="Cao W.C."/>
        </authorList>
    </citation>
    <scope>NUCLEOTIDE SEQUENCE</scope>
    <source>
        <strain evidence="1">Rsan-2018</strain>
    </source>
</reference>
<comment type="caution">
    <text evidence="1">The sequence shown here is derived from an EMBL/GenBank/DDBJ whole genome shotgun (WGS) entry which is preliminary data.</text>
</comment>
<reference evidence="1" key="2">
    <citation type="submission" date="2021-09" db="EMBL/GenBank/DDBJ databases">
        <authorList>
            <person name="Jia N."/>
            <person name="Wang J."/>
            <person name="Shi W."/>
            <person name="Du L."/>
            <person name="Sun Y."/>
            <person name="Zhan W."/>
            <person name="Jiang J."/>
            <person name="Wang Q."/>
            <person name="Zhang B."/>
            <person name="Ji P."/>
            <person name="Sakyi L.B."/>
            <person name="Cui X."/>
            <person name="Yuan T."/>
            <person name="Jiang B."/>
            <person name="Yang W."/>
            <person name="Lam T.T.-Y."/>
            <person name="Chang Q."/>
            <person name="Ding S."/>
            <person name="Wang X."/>
            <person name="Zhu J."/>
            <person name="Ruan X."/>
            <person name="Zhao L."/>
            <person name="Wei J."/>
            <person name="Que T."/>
            <person name="Du C."/>
            <person name="Cheng J."/>
            <person name="Dai P."/>
            <person name="Han X."/>
            <person name="Huang E."/>
            <person name="Gao Y."/>
            <person name="Liu J."/>
            <person name="Shao H."/>
            <person name="Ye R."/>
            <person name="Li L."/>
            <person name="Wei W."/>
            <person name="Wang X."/>
            <person name="Wang C."/>
            <person name="Huo Q."/>
            <person name="Li W."/>
            <person name="Guo W."/>
            <person name="Chen H."/>
            <person name="Chen S."/>
            <person name="Zhou L."/>
            <person name="Zhou L."/>
            <person name="Ni X."/>
            <person name="Tian J."/>
            <person name="Zhou Y."/>
            <person name="Sheng Y."/>
            <person name="Liu T."/>
            <person name="Pan Y."/>
            <person name="Xia L."/>
            <person name="Li J."/>
            <person name="Zhao F."/>
            <person name="Cao W."/>
        </authorList>
    </citation>
    <scope>NUCLEOTIDE SEQUENCE</scope>
    <source>
        <strain evidence="1">Rsan-2018</strain>
        <tissue evidence="1">Larvae</tissue>
    </source>
</reference>
<protein>
    <submittedName>
        <fullName evidence="1">Uncharacterized protein</fullName>
    </submittedName>
</protein>
<sequence length="296" mass="33388">MPPYTYVCTVAEAVRITSRGQRLFLPPESTCDYIFYDSLYKDGKNNLLGGLDKLDVGAQAFISVASKRNRSQLGLSFALEPPFMRESKDPAFMRLLGAIWNYKIHHFGFLNLYRQYADRDMVTQALNALKVMYRHLKPKATAAAPSYYVIGVSLDDITARNAIVSLMKTVFAPSMFIAISHITYPLRTFSDCRIFPLAMEALPEGLTRGRDYTYGHTILCGKSGWSPVNPLPVMAYNQQHNRAIVYLTEVSIATLAGELWTFLRKTSTPGGHRKSSAQRPQKFRNIALRRHSTTTD</sequence>
<dbReference type="EMBL" id="JABSTV010001254">
    <property type="protein sequence ID" value="KAH7939703.1"/>
    <property type="molecule type" value="Genomic_DNA"/>
</dbReference>
<evidence type="ECO:0000313" key="2">
    <source>
        <dbReference type="Proteomes" id="UP000821837"/>
    </source>
</evidence>
<dbReference type="VEuPathDB" id="VectorBase:RSAN_048685"/>
<gene>
    <name evidence="1" type="ORF">HPB52_016184</name>
</gene>